<dbReference type="InterPro" id="IPR041698">
    <property type="entry name" value="Methyltransf_25"/>
</dbReference>
<comment type="caution">
    <text evidence="4">The sequence shown here is derived from an EMBL/GenBank/DDBJ whole genome shotgun (WGS) entry which is preliminary data.</text>
</comment>
<accession>A0A9X1UX43</accession>
<keyword evidence="5" id="KW-1185">Reference proteome</keyword>
<keyword evidence="2" id="KW-0808">Transferase</keyword>
<dbReference type="Gene3D" id="3.40.50.150">
    <property type="entry name" value="Vaccinia Virus protein VP39"/>
    <property type="match status" value="1"/>
</dbReference>
<dbReference type="AlphaFoldDB" id="A0A9X1UX43"/>
<dbReference type="Proteomes" id="UP001139344">
    <property type="component" value="Unassembled WGS sequence"/>
</dbReference>
<protein>
    <submittedName>
        <fullName evidence="4">Class I SAM-dependent methyltransferase</fullName>
    </submittedName>
</protein>
<dbReference type="Pfam" id="PF13649">
    <property type="entry name" value="Methyltransf_25"/>
    <property type="match status" value="1"/>
</dbReference>
<dbReference type="RefSeq" id="WP_240096703.1">
    <property type="nucleotide sequence ID" value="NZ_JAJSON010000013.1"/>
</dbReference>
<dbReference type="InterPro" id="IPR029063">
    <property type="entry name" value="SAM-dependent_MTases_sf"/>
</dbReference>
<keyword evidence="1 4" id="KW-0489">Methyltransferase</keyword>
<dbReference type="CDD" id="cd02440">
    <property type="entry name" value="AdoMet_MTases"/>
    <property type="match status" value="1"/>
</dbReference>
<organism evidence="4 5">
    <name type="scientific">Christiangramia crocea</name>
    <dbReference type="NCBI Taxonomy" id="2904124"/>
    <lineage>
        <taxon>Bacteria</taxon>
        <taxon>Pseudomonadati</taxon>
        <taxon>Bacteroidota</taxon>
        <taxon>Flavobacteriia</taxon>
        <taxon>Flavobacteriales</taxon>
        <taxon>Flavobacteriaceae</taxon>
        <taxon>Christiangramia</taxon>
    </lineage>
</organism>
<dbReference type="GO" id="GO:0032259">
    <property type="term" value="P:methylation"/>
    <property type="evidence" value="ECO:0007669"/>
    <property type="project" value="UniProtKB-KW"/>
</dbReference>
<evidence type="ECO:0000313" key="4">
    <source>
        <dbReference type="EMBL" id="MCG9970918.1"/>
    </source>
</evidence>
<feature type="domain" description="Methyltransferase" evidence="3">
    <location>
        <begin position="46"/>
        <end position="138"/>
    </location>
</feature>
<dbReference type="PANTHER" id="PTHR43861">
    <property type="entry name" value="TRANS-ACONITATE 2-METHYLTRANSFERASE-RELATED"/>
    <property type="match status" value="1"/>
</dbReference>
<dbReference type="EMBL" id="JAJSON010000013">
    <property type="protein sequence ID" value="MCG9970918.1"/>
    <property type="molecule type" value="Genomic_DNA"/>
</dbReference>
<sequence>MKETENTRDIFNKYAEGYQDKYMDVSLYHGSLDLFCENLISKQTEILEIGCGPGNLTKYLLSLRPDFKVLGIDLASKMIDLAKQNNPKAEFCTMDCRDIDQLQQTFDGIVCGFCLPYLNQKETLKLLGDMSALLNQGGVVYISTMEAEHSKSGYEGSSSGEEKLYINYHESDYILRNLEKQGFRILKTFTLENPLNKVGVKDLVIIARKSI</sequence>
<name>A0A9X1UX43_9FLAO</name>
<gene>
    <name evidence="4" type="ORF">LU635_04645</name>
</gene>
<evidence type="ECO:0000256" key="2">
    <source>
        <dbReference type="ARBA" id="ARBA00022679"/>
    </source>
</evidence>
<dbReference type="GO" id="GO:0008168">
    <property type="term" value="F:methyltransferase activity"/>
    <property type="evidence" value="ECO:0007669"/>
    <property type="project" value="UniProtKB-KW"/>
</dbReference>
<evidence type="ECO:0000259" key="3">
    <source>
        <dbReference type="Pfam" id="PF13649"/>
    </source>
</evidence>
<reference evidence="4" key="1">
    <citation type="submission" date="2021-12" db="EMBL/GenBank/DDBJ databases">
        <title>Description of Gramella crocea sp. nov., a new bacterium isolated from activated sludge.</title>
        <authorList>
            <person name="Zhang X."/>
        </authorList>
    </citation>
    <scope>NUCLEOTIDE SEQUENCE</scope>
    <source>
        <strain evidence="4">YB25</strain>
    </source>
</reference>
<evidence type="ECO:0000313" key="5">
    <source>
        <dbReference type="Proteomes" id="UP001139344"/>
    </source>
</evidence>
<dbReference type="PANTHER" id="PTHR43861:SF1">
    <property type="entry name" value="TRANS-ACONITATE 2-METHYLTRANSFERASE"/>
    <property type="match status" value="1"/>
</dbReference>
<proteinExistence type="predicted"/>
<evidence type="ECO:0000256" key="1">
    <source>
        <dbReference type="ARBA" id="ARBA00022603"/>
    </source>
</evidence>
<dbReference type="SUPFAM" id="SSF53335">
    <property type="entry name" value="S-adenosyl-L-methionine-dependent methyltransferases"/>
    <property type="match status" value="1"/>
</dbReference>